<evidence type="ECO:0000313" key="3">
    <source>
        <dbReference type="RefSeq" id="XP_039123633.1"/>
    </source>
</evidence>
<protein>
    <submittedName>
        <fullName evidence="3">Chaperone protein dnaJ 20, chloroplastic-like</fullName>
    </submittedName>
</protein>
<dbReference type="Gene3D" id="1.10.287.110">
    <property type="entry name" value="DnaJ domain"/>
    <property type="match status" value="1"/>
</dbReference>
<dbReference type="PROSITE" id="PS50076">
    <property type="entry name" value="DNAJ_2"/>
    <property type="match status" value="1"/>
</dbReference>
<dbReference type="PANTHER" id="PTHR45090:SF3">
    <property type="entry name" value="OS09G0368800 PROTEIN"/>
    <property type="match status" value="1"/>
</dbReference>
<sequence>MASLSSLTSSSFSTVSTLHGGYSKGNTTISCKAGRTCLNVNGKKENNLYKVLSLDSETVGVDEIKKAYRSMAIRYHPDVCPPSNKDEYTRLFVELHQAYQTLSNPALRALYDKELKVNETVPTKFWKERWEAQLCGLRLRSEKRQRNMVSKD</sequence>
<dbReference type="CDD" id="cd06257">
    <property type="entry name" value="DnaJ"/>
    <property type="match status" value="1"/>
</dbReference>
<keyword evidence="2" id="KW-1185">Reference proteome</keyword>
<dbReference type="SMART" id="SM00271">
    <property type="entry name" value="DnaJ"/>
    <property type="match status" value="1"/>
</dbReference>
<dbReference type="PANTHER" id="PTHR45090">
    <property type="entry name" value="CHAPERONE PROTEIN DNAJ 20 CHLOROPLASTIC"/>
    <property type="match status" value="1"/>
</dbReference>
<gene>
    <name evidence="3" type="primary">LOC120260255</name>
</gene>
<dbReference type="GO" id="GO:0009507">
    <property type="term" value="C:chloroplast"/>
    <property type="evidence" value="ECO:0007669"/>
    <property type="project" value="TreeGrafter"/>
</dbReference>
<dbReference type="InterPro" id="IPR053232">
    <property type="entry name" value="DnaJ_C/III_chloroplastic"/>
</dbReference>
<dbReference type="AlphaFoldDB" id="A0AB40BAF4"/>
<dbReference type="GO" id="GO:0005783">
    <property type="term" value="C:endoplasmic reticulum"/>
    <property type="evidence" value="ECO:0007669"/>
    <property type="project" value="UniProtKB-ARBA"/>
</dbReference>
<proteinExistence type="predicted"/>
<dbReference type="InterPro" id="IPR001623">
    <property type="entry name" value="DnaJ_domain"/>
</dbReference>
<accession>A0AB40BAF4</accession>
<evidence type="ECO:0000313" key="2">
    <source>
        <dbReference type="Proteomes" id="UP001515500"/>
    </source>
</evidence>
<dbReference type="PROSITE" id="PS00636">
    <property type="entry name" value="DNAJ_1"/>
    <property type="match status" value="1"/>
</dbReference>
<dbReference type="PRINTS" id="PR00625">
    <property type="entry name" value="JDOMAIN"/>
</dbReference>
<organism evidence="2 3">
    <name type="scientific">Dioscorea cayennensis subsp. rotundata</name>
    <name type="common">White Guinea yam</name>
    <name type="synonym">Dioscorea rotundata</name>
    <dbReference type="NCBI Taxonomy" id="55577"/>
    <lineage>
        <taxon>Eukaryota</taxon>
        <taxon>Viridiplantae</taxon>
        <taxon>Streptophyta</taxon>
        <taxon>Embryophyta</taxon>
        <taxon>Tracheophyta</taxon>
        <taxon>Spermatophyta</taxon>
        <taxon>Magnoliopsida</taxon>
        <taxon>Liliopsida</taxon>
        <taxon>Dioscoreales</taxon>
        <taxon>Dioscoreaceae</taxon>
        <taxon>Dioscorea</taxon>
    </lineage>
</organism>
<feature type="domain" description="J" evidence="1">
    <location>
        <begin position="47"/>
        <end position="115"/>
    </location>
</feature>
<dbReference type="Proteomes" id="UP001515500">
    <property type="component" value="Chromosome 5"/>
</dbReference>
<dbReference type="SUPFAM" id="SSF46565">
    <property type="entry name" value="Chaperone J-domain"/>
    <property type="match status" value="1"/>
</dbReference>
<dbReference type="Pfam" id="PF00226">
    <property type="entry name" value="DnaJ"/>
    <property type="match status" value="1"/>
</dbReference>
<dbReference type="InterPro" id="IPR018253">
    <property type="entry name" value="DnaJ_domain_CS"/>
</dbReference>
<evidence type="ECO:0000259" key="1">
    <source>
        <dbReference type="PROSITE" id="PS50076"/>
    </source>
</evidence>
<dbReference type="GeneID" id="120260255"/>
<name>A0AB40BAF4_DIOCR</name>
<dbReference type="InterPro" id="IPR036869">
    <property type="entry name" value="J_dom_sf"/>
</dbReference>
<dbReference type="RefSeq" id="XP_039123633.1">
    <property type="nucleotide sequence ID" value="XM_039267699.1"/>
</dbReference>
<reference evidence="3" key="1">
    <citation type="submission" date="2025-08" db="UniProtKB">
        <authorList>
            <consortium name="RefSeq"/>
        </authorList>
    </citation>
    <scope>IDENTIFICATION</scope>
</reference>